<dbReference type="AlphaFoldDB" id="A0AAN7RSS3"/>
<feature type="non-terminal residue" evidence="1">
    <location>
        <position position="232"/>
    </location>
</feature>
<reference evidence="1 2" key="1">
    <citation type="journal article" date="2023" name="J. Hered.">
        <title>Chromosome-level genome of the wood stork (Mycteria americana) provides insight into avian chromosome evolution.</title>
        <authorList>
            <person name="Flamio R. Jr."/>
            <person name="Ramstad K.M."/>
        </authorList>
    </citation>
    <scope>NUCLEOTIDE SEQUENCE [LARGE SCALE GENOMIC DNA]</scope>
    <source>
        <strain evidence="1">JAX WOST 10</strain>
    </source>
</reference>
<evidence type="ECO:0000313" key="1">
    <source>
        <dbReference type="EMBL" id="KAK4815000.1"/>
    </source>
</evidence>
<dbReference type="EMBL" id="JAUNZN010000010">
    <property type="protein sequence ID" value="KAK4815000.1"/>
    <property type="molecule type" value="Genomic_DNA"/>
</dbReference>
<organism evidence="1 2">
    <name type="scientific">Mycteria americana</name>
    <name type="common">Wood stork</name>
    <dbReference type="NCBI Taxonomy" id="33587"/>
    <lineage>
        <taxon>Eukaryota</taxon>
        <taxon>Metazoa</taxon>
        <taxon>Chordata</taxon>
        <taxon>Craniata</taxon>
        <taxon>Vertebrata</taxon>
        <taxon>Euteleostomi</taxon>
        <taxon>Archelosauria</taxon>
        <taxon>Archosauria</taxon>
        <taxon>Dinosauria</taxon>
        <taxon>Saurischia</taxon>
        <taxon>Theropoda</taxon>
        <taxon>Coelurosauria</taxon>
        <taxon>Aves</taxon>
        <taxon>Neognathae</taxon>
        <taxon>Neoaves</taxon>
        <taxon>Aequornithes</taxon>
        <taxon>Ciconiiformes</taxon>
        <taxon>Ciconiidae</taxon>
        <taxon>Mycteria</taxon>
    </lineage>
</organism>
<keyword evidence="2" id="KW-1185">Reference proteome</keyword>
<gene>
    <name evidence="1" type="ORF">QYF61_010164</name>
</gene>
<evidence type="ECO:0000313" key="2">
    <source>
        <dbReference type="Proteomes" id="UP001333110"/>
    </source>
</evidence>
<name>A0AAN7RSS3_MYCAM</name>
<protein>
    <submittedName>
        <fullName evidence="1">Uncharacterized protein</fullName>
    </submittedName>
</protein>
<proteinExistence type="predicted"/>
<comment type="caution">
    <text evidence="1">The sequence shown here is derived from an EMBL/GenBank/DDBJ whole genome shotgun (WGS) entry which is preliminary data.</text>
</comment>
<dbReference type="Proteomes" id="UP001333110">
    <property type="component" value="Unassembled WGS sequence"/>
</dbReference>
<sequence>MLVRYGLDKWIVSWVESRLDCQAQRVVVNSTEINSWLVRSGIPQCANIFTNNLDTGIHSDTLQMIPSLGEQLEKQTNKNLAKFFQGKYEVLLIWGPFTERVVKHWNRLPREVVESPSLQVFERRVAMALRDMKDTDRLERVQRRAMKMIKGLENLPYEERQKEFGLFSLEKVAQGDLITGGYKGDGDSRFTRSHMVTTRGNGYKLYRERFHLNMRKKFFTVRTIIHWNNLPR</sequence>
<accession>A0AAN7RSS3</accession>